<evidence type="ECO:0000313" key="8">
    <source>
        <dbReference type="EMBL" id="KFW76271.1"/>
    </source>
</evidence>
<evidence type="ECO:0000256" key="4">
    <source>
        <dbReference type="ARBA" id="ARBA00022833"/>
    </source>
</evidence>
<keyword evidence="2" id="KW-0677">Repeat</keyword>
<dbReference type="PANTHER" id="PTHR23235">
    <property type="entry name" value="KRUEPPEL-LIKE TRANSCRIPTION FACTOR"/>
    <property type="match status" value="1"/>
</dbReference>
<feature type="region of interest" description="Disordered" evidence="6">
    <location>
        <begin position="1"/>
        <end position="24"/>
    </location>
</feature>
<dbReference type="PROSITE" id="PS50157">
    <property type="entry name" value="ZINC_FINGER_C2H2_2"/>
    <property type="match status" value="1"/>
</dbReference>
<feature type="compositionally biased region" description="Polar residues" evidence="6">
    <location>
        <begin position="1"/>
        <end position="14"/>
    </location>
</feature>
<feature type="non-terminal residue" evidence="8">
    <location>
        <position position="54"/>
    </location>
</feature>
<keyword evidence="9" id="KW-1185">Reference proteome</keyword>
<keyword evidence="3 5" id="KW-0863">Zinc-finger</keyword>
<dbReference type="STRING" id="328815.ENSMVIP00005022646"/>
<dbReference type="SUPFAM" id="SSF57667">
    <property type="entry name" value="beta-beta-alpha zinc fingers"/>
    <property type="match status" value="1"/>
</dbReference>
<sequence>CQEGCQSLSQSSNPMIPEQPPSRKKTYKCLECGKSFSRSDHLVHHQRTHTGERP</sequence>
<dbReference type="EMBL" id="KL669403">
    <property type="protein sequence ID" value="KFW76271.1"/>
    <property type="molecule type" value="Genomic_DNA"/>
</dbReference>
<protein>
    <submittedName>
        <fullName evidence="8">Zinc finger protein 530</fullName>
    </submittedName>
</protein>
<dbReference type="Pfam" id="PF00096">
    <property type="entry name" value="zf-C2H2"/>
    <property type="match status" value="1"/>
</dbReference>
<dbReference type="InterPro" id="IPR036236">
    <property type="entry name" value="Znf_C2H2_sf"/>
</dbReference>
<proteinExistence type="predicted"/>
<keyword evidence="4" id="KW-0862">Zinc</keyword>
<dbReference type="GO" id="GO:0000978">
    <property type="term" value="F:RNA polymerase II cis-regulatory region sequence-specific DNA binding"/>
    <property type="evidence" value="ECO:0007669"/>
    <property type="project" value="TreeGrafter"/>
</dbReference>
<dbReference type="GO" id="GO:0008270">
    <property type="term" value="F:zinc ion binding"/>
    <property type="evidence" value="ECO:0007669"/>
    <property type="project" value="UniProtKB-KW"/>
</dbReference>
<dbReference type="SMART" id="SM00355">
    <property type="entry name" value="ZnF_C2H2"/>
    <property type="match status" value="1"/>
</dbReference>
<dbReference type="Proteomes" id="UP000053258">
    <property type="component" value="Unassembled WGS sequence"/>
</dbReference>
<dbReference type="FunFam" id="3.30.160.60:FF:000806">
    <property type="entry name" value="Zinc finger protein"/>
    <property type="match status" value="1"/>
</dbReference>
<gene>
    <name evidence="8" type="ORF">N305_09626</name>
</gene>
<evidence type="ECO:0000259" key="7">
    <source>
        <dbReference type="PROSITE" id="PS50157"/>
    </source>
</evidence>
<feature type="domain" description="C2H2-type" evidence="7">
    <location>
        <begin position="27"/>
        <end position="54"/>
    </location>
</feature>
<dbReference type="InterPro" id="IPR013087">
    <property type="entry name" value="Znf_C2H2_type"/>
</dbReference>
<dbReference type="PANTHER" id="PTHR23235:SF120">
    <property type="entry name" value="KRUPPEL-LIKE FACTOR 15"/>
    <property type="match status" value="1"/>
</dbReference>
<evidence type="ECO:0000256" key="1">
    <source>
        <dbReference type="ARBA" id="ARBA00022723"/>
    </source>
</evidence>
<organism evidence="8 9">
    <name type="scientific">Manacus vitellinus</name>
    <name type="common">golden-collared manakin</name>
    <dbReference type="NCBI Taxonomy" id="328815"/>
    <lineage>
        <taxon>Eukaryota</taxon>
        <taxon>Metazoa</taxon>
        <taxon>Chordata</taxon>
        <taxon>Craniata</taxon>
        <taxon>Vertebrata</taxon>
        <taxon>Euteleostomi</taxon>
        <taxon>Archelosauria</taxon>
        <taxon>Archosauria</taxon>
        <taxon>Dinosauria</taxon>
        <taxon>Saurischia</taxon>
        <taxon>Theropoda</taxon>
        <taxon>Coelurosauria</taxon>
        <taxon>Aves</taxon>
        <taxon>Neognathae</taxon>
        <taxon>Neoaves</taxon>
        <taxon>Telluraves</taxon>
        <taxon>Australaves</taxon>
        <taxon>Passeriformes</taxon>
        <taxon>Pipridae</taxon>
        <taxon>Manacus</taxon>
    </lineage>
</organism>
<evidence type="ECO:0000256" key="3">
    <source>
        <dbReference type="ARBA" id="ARBA00022771"/>
    </source>
</evidence>
<dbReference type="GO" id="GO:0000981">
    <property type="term" value="F:DNA-binding transcription factor activity, RNA polymerase II-specific"/>
    <property type="evidence" value="ECO:0007669"/>
    <property type="project" value="TreeGrafter"/>
</dbReference>
<evidence type="ECO:0000256" key="5">
    <source>
        <dbReference type="PROSITE-ProRule" id="PRU00042"/>
    </source>
</evidence>
<feature type="non-terminal residue" evidence="8">
    <location>
        <position position="1"/>
    </location>
</feature>
<evidence type="ECO:0000256" key="2">
    <source>
        <dbReference type="ARBA" id="ARBA00022737"/>
    </source>
</evidence>
<keyword evidence="1" id="KW-0479">Metal-binding</keyword>
<reference evidence="8 9" key="1">
    <citation type="submission" date="2014-06" db="EMBL/GenBank/DDBJ databases">
        <title>Genome evolution of avian class.</title>
        <authorList>
            <person name="Zhang G."/>
            <person name="Li C."/>
        </authorList>
    </citation>
    <scope>NUCLEOTIDE SEQUENCE [LARGE SCALE GENOMIC DNA]</scope>
    <source>
        <strain evidence="8">BGI_N305</strain>
    </source>
</reference>
<dbReference type="PROSITE" id="PS00028">
    <property type="entry name" value="ZINC_FINGER_C2H2_1"/>
    <property type="match status" value="1"/>
</dbReference>
<dbReference type="Gene3D" id="3.30.160.60">
    <property type="entry name" value="Classic Zinc Finger"/>
    <property type="match status" value="1"/>
</dbReference>
<name>A0A093PIM6_9PASS</name>
<evidence type="ECO:0000256" key="6">
    <source>
        <dbReference type="SAM" id="MobiDB-lite"/>
    </source>
</evidence>
<dbReference type="AlphaFoldDB" id="A0A093PIM6"/>
<dbReference type="OrthoDB" id="8922241at2759"/>
<evidence type="ECO:0000313" key="9">
    <source>
        <dbReference type="Proteomes" id="UP000053258"/>
    </source>
</evidence>
<accession>A0A093PIM6</accession>